<dbReference type="PANTHER" id="PTHR33570">
    <property type="entry name" value="4-CARBOXYMUCONOLACTONE DECARBOXYLASE FAMILY PROTEIN"/>
    <property type="match status" value="1"/>
</dbReference>
<dbReference type="SUPFAM" id="SSF69118">
    <property type="entry name" value="AhpD-like"/>
    <property type="match status" value="1"/>
</dbReference>
<dbReference type="PANTHER" id="PTHR33570:SF2">
    <property type="entry name" value="CARBOXYMUCONOLACTONE DECARBOXYLASE-LIKE DOMAIN-CONTAINING PROTEIN"/>
    <property type="match status" value="1"/>
</dbReference>
<evidence type="ECO:0000313" key="3">
    <source>
        <dbReference type="Proteomes" id="UP001600943"/>
    </source>
</evidence>
<dbReference type="InterPro" id="IPR003779">
    <property type="entry name" value="CMD-like"/>
</dbReference>
<organism evidence="2 3">
    <name type="scientific">Blautia hominis</name>
    <dbReference type="NCBI Taxonomy" id="2025493"/>
    <lineage>
        <taxon>Bacteria</taxon>
        <taxon>Bacillati</taxon>
        <taxon>Bacillota</taxon>
        <taxon>Clostridia</taxon>
        <taxon>Lachnospirales</taxon>
        <taxon>Lachnospiraceae</taxon>
        <taxon>Blautia</taxon>
    </lineage>
</organism>
<accession>A0ABQ0B546</accession>
<dbReference type="EMBL" id="BAABYW010000001">
    <property type="protein sequence ID" value="GAA6406571.1"/>
    <property type="molecule type" value="Genomic_DNA"/>
</dbReference>
<proteinExistence type="predicted"/>
<dbReference type="InterPro" id="IPR052512">
    <property type="entry name" value="4CMD/NDH-1_regulator"/>
</dbReference>
<evidence type="ECO:0000313" key="2">
    <source>
        <dbReference type="EMBL" id="GAA6406571.1"/>
    </source>
</evidence>
<feature type="domain" description="Carboxymuconolactone decarboxylase-like" evidence="1">
    <location>
        <begin position="163"/>
        <end position="244"/>
    </location>
</feature>
<protein>
    <submittedName>
        <fullName evidence="2">Carboxymuconolactone decarboxylase family protein</fullName>
    </submittedName>
</protein>
<dbReference type="InterPro" id="IPR029032">
    <property type="entry name" value="AhpD-like"/>
</dbReference>
<feature type="domain" description="Carboxymuconolactone decarboxylase-like" evidence="1">
    <location>
        <begin position="27"/>
        <end position="111"/>
    </location>
</feature>
<keyword evidence="3" id="KW-1185">Reference proteome</keyword>
<reference evidence="2 3" key="1">
    <citation type="submission" date="2024-04" db="EMBL/GenBank/DDBJ databases">
        <title>Defined microbial consortia suppress multidrug-resistant proinflammatory Enterobacteriaceae via ecological control.</title>
        <authorList>
            <person name="Furuichi M."/>
            <person name="Kawaguchi T."/>
            <person name="Pust M."/>
            <person name="Yasuma K."/>
            <person name="Plichta D."/>
            <person name="Hasegawa N."/>
            <person name="Ohya T."/>
            <person name="Bhattarai S."/>
            <person name="Sasajima S."/>
            <person name="Aoto Y."/>
            <person name="Tuganbaev T."/>
            <person name="Yaginuma M."/>
            <person name="Ueda M."/>
            <person name="Okahashi N."/>
            <person name="Amafuji K."/>
            <person name="Kiridooshi Y."/>
            <person name="Sugita K."/>
            <person name="Strazar M."/>
            <person name="Skelly A."/>
            <person name="Suda W."/>
            <person name="Hattori M."/>
            <person name="Nakamoto N."/>
            <person name="Caballero S."/>
            <person name="Norman J."/>
            <person name="Olle B."/>
            <person name="Tanoue T."/>
            <person name="Arita M."/>
            <person name="Bucci V."/>
            <person name="Atarashi K."/>
            <person name="Xavier R."/>
            <person name="Honda K."/>
        </authorList>
    </citation>
    <scope>NUCLEOTIDE SEQUENCE [LARGE SCALE GENOMIC DNA]</scope>
    <source>
        <strain evidence="3">k04-0078-D8-1</strain>
    </source>
</reference>
<dbReference type="RefSeq" id="WP_095171930.1">
    <property type="nucleotide sequence ID" value="NZ_BAABYW010000001.1"/>
</dbReference>
<gene>
    <name evidence="2" type="ORF">K040078D81_06880</name>
</gene>
<evidence type="ECO:0000259" key="1">
    <source>
        <dbReference type="Pfam" id="PF02627"/>
    </source>
</evidence>
<dbReference type="Gene3D" id="1.20.1290.10">
    <property type="entry name" value="AhpD-like"/>
    <property type="match status" value="1"/>
</dbReference>
<sequence length="249" mass="28287">MNRIQQCEEKFMELFGTTPVKNEGTDPEFMRILQRFIFGQVCYTGELDNRIRELITITVLSVNQTLPQLRSHVKACLHVGCTPVEIREVIYQCAPFIGFPKTLNAIAAMNEVFTAENISLPLENQETIPDEERYRAGLTIQEPLYGSEIREKYAYLPETFAEAVPRFLTEFCFGDFYTRKGLDKKERELLIFVLLSALGSADLQVYSHAAGALKAGCTKEDLLASLLHAMPYMGFPRMLNALNSLRPLF</sequence>
<name>A0ABQ0B546_9FIRM</name>
<dbReference type="Proteomes" id="UP001600943">
    <property type="component" value="Unassembled WGS sequence"/>
</dbReference>
<dbReference type="Pfam" id="PF02627">
    <property type="entry name" value="CMD"/>
    <property type="match status" value="2"/>
</dbReference>
<comment type="caution">
    <text evidence="2">The sequence shown here is derived from an EMBL/GenBank/DDBJ whole genome shotgun (WGS) entry which is preliminary data.</text>
</comment>